<dbReference type="SFLD" id="SFLDG01148">
    <property type="entry name" value="Xi_(cytGST)"/>
    <property type="match status" value="1"/>
</dbReference>
<accession>A0A1N7JFK0</accession>
<dbReference type="PANTHER" id="PTHR32419">
    <property type="entry name" value="GLUTATHIONYL-HYDROQUINONE REDUCTASE"/>
    <property type="match status" value="1"/>
</dbReference>
<dbReference type="Gene3D" id="3.40.30.10">
    <property type="entry name" value="Glutaredoxin"/>
    <property type="match status" value="1"/>
</dbReference>
<protein>
    <submittedName>
        <fullName evidence="6">Putative glutathione S-transferase</fullName>
    </submittedName>
</protein>
<reference evidence="7" key="1">
    <citation type="submission" date="2017-01" db="EMBL/GenBank/DDBJ databases">
        <authorList>
            <person name="Varghese N."/>
            <person name="Submissions S."/>
        </authorList>
    </citation>
    <scope>NUCLEOTIDE SEQUENCE [LARGE SCALE GENOMIC DNA]</scope>
    <source>
        <strain evidence="7">DSM 44531</strain>
    </source>
</reference>
<feature type="active site" description="Nucleophile" evidence="1">
    <location>
        <position position="86"/>
    </location>
</feature>
<dbReference type="Gene3D" id="1.20.1050.10">
    <property type="match status" value="1"/>
</dbReference>
<dbReference type="PIRSF" id="PIRSF015753">
    <property type="entry name" value="GST"/>
    <property type="match status" value="1"/>
</dbReference>
<evidence type="ECO:0000313" key="6">
    <source>
        <dbReference type="EMBL" id="SIS48089.1"/>
    </source>
</evidence>
<feature type="site" description="Lowers pKa of active site Cys" evidence="3">
    <location>
        <position position="319"/>
    </location>
</feature>
<dbReference type="STRING" id="1161099.SAMN05444817_1073"/>
<dbReference type="Proteomes" id="UP000186292">
    <property type="component" value="Unassembled WGS sequence"/>
</dbReference>
<keyword evidence="7" id="KW-1185">Reference proteome</keyword>
<keyword evidence="6" id="KW-0808">Transferase</keyword>
<evidence type="ECO:0000256" key="2">
    <source>
        <dbReference type="PIRSR" id="PIRSR015753-2"/>
    </source>
</evidence>
<name>A0A1N7JFK0_9CORY</name>
<dbReference type="PANTHER" id="PTHR32419:SF6">
    <property type="entry name" value="GLUTATHIONE S-TRANSFERASE OMEGA-LIKE 1-RELATED"/>
    <property type="match status" value="1"/>
</dbReference>
<dbReference type="EMBL" id="FTOF01000007">
    <property type="protein sequence ID" value="SIS48089.1"/>
    <property type="molecule type" value="Genomic_DNA"/>
</dbReference>
<evidence type="ECO:0000256" key="4">
    <source>
        <dbReference type="SAM" id="MobiDB-lite"/>
    </source>
</evidence>
<dbReference type="InterPro" id="IPR047047">
    <property type="entry name" value="GST_Omega-like_C"/>
</dbReference>
<gene>
    <name evidence="6" type="ORF">SAMN05444817_1073</name>
</gene>
<dbReference type="InterPro" id="IPR016639">
    <property type="entry name" value="GST_Omega/GSH"/>
</dbReference>
<evidence type="ECO:0000313" key="7">
    <source>
        <dbReference type="Proteomes" id="UP000186292"/>
    </source>
</evidence>
<evidence type="ECO:0000256" key="1">
    <source>
        <dbReference type="PIRSR" id="PIRSR015753-1"/>
    </source>
</evidence>
<evidence type="ECO:0000259" key="5">
    <source>
        <dbReference type="PROSITE" id="PS50405"/>
    </source>
</evidence>
<feature type="site" description="Lowers pKa of active site Cys" evidence="3">
    <location>
        <position position="276"/>
    </location>
</feature>
<dbReference type="SFLD" id="SFLDS00019">
    <property type="entry name" value="Glutathione_Transferase_(cytos"/>
    <property type="match status" value="1"/>
</dbReference>
<feature type="region of interest" description="Disordered" evidence="4">
    <location>
        <begin position="1"/>
        <end position="35"/>
    </location>
</feature>
<organism evidence="6 7">
    <name type="scientific">Corynebacterium appendicis CIP 107643</name>
    <dbReference type="NCBI Taxonomy" id="1161099"/>
    <lineage>
        <taxon>Bacteria</taxon>
        <taxon>Bacillati</taxon>
        <taxon>Actinomycetota</taxon>
        <taxon>Actinomycetes</taxon>
        <taxon>Mycobacteriales</taxon>
        <taxon>Corynebacteriaceae</taxon>
        <taxon>Corynebacterium</taxon>
    </lineage>
</organism>
<feature type="domain" description="GST C-terminal" evidence="5">
    <location>
        <begin position="191"/>
        <end position="319"/>
    </location>
</feature>
<dbReference type="InterPro" id="IPR036282">
    <property type="entry name" value="Glutathione-S-Trfase_C_sf"/>
</dbReference>
<dbReference type="InterPro" id="IPR010987">
    <property type="entry name" value="Glutathione-S-Trfase_C-like"/>
</dbReference>
<dbReference type="PROSITE" id="PS50405">
    <property type="entry name" value="GST_CTER"/>
    <property type="match status" value="1"/>
</dbReference>
<feature type="binding site" evidence="2">
    <location>
        <position position="119"/>
    </location>
    <ligand>
        <name>glutathione</name>
        <dbReference type="ChEBI" id="CHEBI:57925"/>
    </ligand>
</feature>
<dbReference type="SFLD" id="SFLDG01206">
    <property type="entry name" value="Xi.1"/>
    <property type="match status" value="1"/>
</dbReference>
<feature type="active site" description="Proton donor/acceptor" evidence="1">
    <location>
        <position position="218"/>
    </location>
</feature>
<proteinExistence type="predicted"/>
<dbReference type="InterPro" id="IPR040079">
    <property type="entry name" value="Glutathione_S-Trfase"/>
</dbReference>
<dbReference type="CDD" id="cd03190">
    <property type="entry name" value="GST_C_Omega_like"/>
    <property type="match status" value="1"/>
</dbReference>
<evidence type="ECO:0000256" key="3">
    <source>
        <dbReference type="PIRSR" id="PIRSR015753-3"/>
    </source>
</evidence>
<sequence>MSQTFQADKEDELAAAAQKEPLKDWAGDAQNAATNGEFERDTTYIGDRIVASVTGDEPQPAEDGTGEVLHWPVQPNRYRLIAARACPWAHRSVIVRRLMGLENVISLGLPGPTHDKRSWRFDLDPDEVDPVLKIPRLQDAYFKRFPDYPRGITVPSLVEVSSGKIVTNDFTTLVRDFQTQWTKYHRSGAPDLLPSAEQWEEMEEINNVIFKKFNNGVYRAGFSASQDAYEEAYADVFEFLDWLEERLSHSRFILGEHITETDIRTYVTLVRFDAVYHGHFKTNRNKISEMPNVYGYLRELFQTPGFGDTTDFTEIKQHYYIVHREINPTQVVPTGPDLSGLAKPHGRDHLPGAPFANGATLPGALPHSERLKNPTQFQRELFGLS</sequence>
<dbReference type="GO" id="GO:0004364">
    <property type="term" value="F:glutathione transferase activity"/>
    <property type="evidence" value="ECO:0007669"/>
    <property type="project" value="InterPro"/>
</dbReference>
<dbReference type="GO" id="GO:0005737">
    <property type="term" value="C:cytoplasm"/>
    <property type="evidence" value="ECO:0007669"/>
    <property type="project" value="TreeGrafter"/>
</dbReference>
<dbReference type="Pfam" id="PF13410">
    <property type="entry name" value="GST_C_2"/>
    <property type="match status" value="1"/>
</dbReference>
<dbReference type="AlphaFoldDB" id="A0A1N7JFK0"/>
<dbReference type="SUPFAM" id="SSF47616">
    <property type="entry name" value="GST C-terminal domain-like"/>
    <property type="match status" value="1"/>
</dbReference>